<dbReference type="AlphaFoldDB" id="A0AAD8YEK4"/>
<comment type="caution">
    <text evidence="1">The sequence shown here is derived from an EMBL/GenBank/DDBJ whole genome shotgun (WGS) entry which is preliminary data.</text>
</comment>
<gene>
    <name evidence="1" type="ORF">QTG54_005589</name>
</gene>
<sequence>MVKSSDAAVKDAQIKLSAEECASGMGQQSSDAVMRDARVMSYRGDCA</sequence>
<dbReference type="Proteomes" id="UP001224775">
    <property type="component" value="Unassembled WGS sequence"/>
</dbReference>
<dbReference type="EMBL" id="JATAAI010000008">
    <property type="protein sequence ID" value="KAK1743992.1"/>
    <property type="molecule type" value="Genomic_DNA"/>
</dbReference>
<organism evidence="1 2">
    <name type="scientific">Skeletonema marinoi</name>
    <dbReference type="NCBI Taxonomy" id="267567"/>
    <lineage>
        <taxon>Eukaryota</taxon>
        <taxon>Sar</taxon>
        <taxon>Stramenopiles</taxon>
        <taxon>Ochrophyta</taxon>
        <taxon>Bacillariophyta</taxon>
        <taxon>Coscinodiscophyceae</taxon>
        <taxon>Thalassiosirophycidae</taxon>
        <taxon>Thalassiosirales</taxon>
        <taxon>Skeletonemataceae</taxon>
        <taxon>Skeletonema</taxon>
        <taxon>Skeletonema marinoi-dohrnii complex</taxon>
    </lineage>
</organism>
<keyword evidence="2" id="KW-1185">Reference proteome</keyword>
<reference evidence="1" key="1">
    <citation type="submission" date="2023-06" db="EMBL/GenBank/DDBJ databases">
        <title>Survivors Of The Sea: Transcriptome response of Skeletonema marinoi to long-term dormancy.</title>
        <authorList>
            <person name="Pinder M.I.M."/>
            <person name="Kourtchenko O."/>
            <person name="Robertson E.K."/>
            <person name="Larsson T."/>
            <person name="Maumus F."/>
            <person name="Osuna-Cruz C.M."/>
            <person name="Vancaester E."/>
            <person name="Stenow R."/>
            <person name="Vandepoele K."/>
            <person name="Ploug H."/>
            <person name="Bruchert V."/>
            <person name="Godhe A."/>
            <person name="Topel M."/>
        </authorList>
    </citation>
    <scope>NUCLEOTIDE SEQUENCE</scope>
    <source>
        <strain evidence="1">R05AC</strain>
    </source>
</reference>
<proteinExistence type="predicted"/>
<evidence type="ECO:0000313" key="2">
    <source>
        <dbReference type="Proteomes" id="UP001224775"/>
    </source>
</evidence>
<evidence type="ECO:0000313" key="1">
    <source>
        <dbReference type="EMBL" id="KAK1743992.1"/>
    </source>
</evidence>
<accession>A0AAD8YEK4</accession>
<name>A0AAD8YEK4_9STRA</name>
<protein>
    <submittedName>
        <fullName evidence="1">Uncharacterized protein</fullName>
    </submittedName>
</protein>